<name>A0AAE0TU39_9PEZI</name>
<proteinExistence type="predicted"/>
<feature type="compositionally biased region" description="Acidic residues" evidence="5">
    <location>
        <begin position="519"/>
        <end position="529"/>
    </location>
</feature>
<dbReference type="AlphaFoldDB" id="A0AAE0TU39"/>
<feature type="region of interest" description="Disordered" evidence="5">
    <location>
        <begin position="465"/>
        <end position="540"/>
    </location>
</feature>
<dbReference type="PANTHER" id="PTHR45931">
    <property type="entry name" value="SI:CH211-59O9.10"/>
    <property type="match status" value="1"/>
</dbReference>
<keyword evidence="3" id="KW-0862">Zinc</keyword>
<dbReference type="Proteomes" id="UP001274830">
    <property type="component" value="Unassembled WGS sequence"/>
</dbReference>
<dbReference type="Gene3D" id="3.30.40.10">
    <property type="entry name" value="Zinc/RING finger domain, C3HC4 (zinc finger)"/>
    <property type="match status" value="1"/>
</dbReference>
<dbReference type="SMART" id="SM00184">
    <property type="entry name" value="RING"/>
    <property type="match status" value="1"/>
</dbReference>
<sequence>MAVTLRHLSAEHNQVLMGVKVGDFIHFESQAIYSSAGWDNEADQEPEDGDGEFAALGLEHGSEGSEEESGDSDGGDSGDASDSADEDGNEPDTIMRSTPASEAGDQDILSQAQSPDPNHDGTPTHLPSTEESHIAPQADQTFLPSDYVFYVKELVEGSTGAVVDLALLQCDFATNPTTPSTSGRFTTYDDEMVYLAPATATAAEEENADEDDAHASEHPSVMLQDLAQDYDLSTYVISLNPSASFMRSKTGHGHGQCWANCNEGWLHCLDCLFLVLPSDIYSTAALQPHRPVCPACMGLDLLREQQALRVQLEAFLTVDFGATVEFLGRFNIHGQSIGYDFWQYDEREWGYHFDDMLEDDNAGSEGDNGNDGYEHFPEAFDPAANVVKRPADKETIAALPRFTYEECGGSVELGEECLICRDKLEDSSVVVLLPCIHVMHECVTRWLEEFDTCPTCRAVVGMNDSEGAQEDESGSDSKSKAADDSTTGTGSLGSAEGAQAESVADAQGESNGDTGYEAVQEETGDEAGADVDVSQVDDAW</sequence>
<gene>
    <name evidence="7" type="ORF">LTR78_008185</name>
</gene>
<dbReference type="PROSITE" id="PS50089">
    <property type="entry name" value="ZF_RING_2"/>
    <property type="match status" value="1"/>
</dbReference>
<dbReference type="CDD" id="cd16448">
    <property type="entry name" value="RING-H2"/>
    <property type="match status" value="1"/>
</dbReference>
<reference evidence="7" key="1">
    <citation type="submission" date="2023-07" db="EMBL/GenBank/DDBJ databases">
        <title>Black Yeasts Isolated from many extreme environments.</title>
        <authorList>
            <person name="Coleine C."/>
            <person name="Stajich J.E."/>
            <person name="Selbmann L."/>
        </authorList>
    </citation>
    <scope>NUCLEOTIDE SEQUENCE</scope>
    <source>
        <strain evidence="7">CCFEE 5485</strain>
    </source>
</reference>
<dbReference type="Pfam" id="PF13639">
    <property type="entry name" value="zf-RING_2"/>
    <property type="match status" value="1"/>
</dbReference>
<dbReference type="EMBL" id="JAUTXT010000037">
    <property type="protein sequence ID" value="KAK3672010.1"/>
    <property type="molecule type" value="Genomic_DNA"/>
</dbReference>
<feature type="compositionally biased region" description="Acidic residues" evidence="5">
    <location>
        <begin position="64"/>
        <end position="76"/>
    </location>
</feature>
<dbReference type="PANTHER" id="PTHR45931:SF3">
    <property type="entry name" value="RING ZINC FINGER-CONTAINING PROTEIN"/>
    <property type="match status" value="1"/>
</dbReference>
<evidence type="ECO:0000256" key="5">
    <source>
        <dbReference type="SAM" id="MobiDB-lite"/>
    </source>
</evidence>
<feature type="region of interest" description="Disordered" evidence="5">
    <location>
        <begin position="38"/>
        <end position="132"/>
    </location>
</feature>
<organism evidence="7 8">
    <name type="scientific">Recurvomyces mirabilis</name>
    <dbReference type="NCBI Taxonomy" id="574656"/>
    <lineage>
        <taxon>Eukaryota</taxon>
        <taxon>Fungi</taxon>
        <taxon>Dikarya</taxon>
        <taxon>Ascomycota</taxon>
        <taxon>Pezizomycotina</taxon>
        <taxon>Dothideomycetes</taxon>
        <taxon>Dothideomycetidae</taxon>
        <taxon>Mycosphaerellales</taxon>
        <taxon>Teratosphaeriaceae</taxon>
        <taxon>Recurvomyces</taxon>
    </lineage>
</organism>
<protein>
    <recommendedName>
        <fullName evidence="6">RING-type domain-containing protein</fullName>
    </recommendedName>
</protein>
<evidence type="ECO:0000256" key="3">
    <source>
        <dbReference type="ARBA" id="ARBA00022833"/>
    </source>
</evidence>
<keyword evidence="2 4" id="KW-0863">Zinc-finger</keyword>
<feature type="compositionally biased region" description="Acidic residues" evidence="5">
    <location>
        <begin position="40"/>
        <end position="51"/>
    </location>
</feature>
<evidence type="ECO:0000256" key="4">
    <source>
        <dbReference type="PROSITE-ProRule" id="PRU00175"/>
    </source>
</evidence>
<dbReference type="InterPro" id="IPR051834">
    <property type="entry name" value="RING_finger_E3_ligase"/>
</dbReference>
<dbReference type="InterPro" id="IPR013083">
    <property type="entry name" value="Znf_RING/FYVE/PHD"/>
</dbReference>
<evidence type="ECO:0000256" key="1">
    <source>
        <dbReference type="ARBA" id="ARBA00022723"/>
    </source>
</evidence>
<accession>A0AAE0TU39</accession>
<evidence type="ECO:0000313" key="8">
    <source>
        <dbReference type="Proteomes" id="UP001274830"/>
    </source>
</evidence>
<dbReference type="InterPro" id="IPR001841">
    <property type="entry name" value="Znf_RING"/>
</dbReference>
<feature type="domain" description="RING-type" evidence="6">
    <location>
        <begin position="417"/>
        <end position="457"/>
    </location>
</feature>
<evidence type="ECO:0000256" key="2">
    <source>
        <dbReference type="ARBA" id="ARBA00022771"/>
    </source>
</evidence>
<dbReference type="GO" id="GO:0005634">
    <property type="term" value="C:nucleus"/>
    <property type="evidence" value="ECO:0007669"/>
    <property type="project" value="TreeGrafter"/>
</dbReference>
<dbReference type="GO" id="GO:0008270">
    <property type="term" value="F:zinc ion binding"/>
    <property type="evidence" value="ECO:0007669"/>
    <property type="project" value="UniProtKB-KW"/>
</dbReference>
<keyword evidence="1" id="KW-0479">Metal-binding</keyword>
<dbReference type="SUPFAM" id="SSF57850">
    <property type="entry name" value="RING/U-box"/>
    <property type="match status" value="1"/>
</dbReference>
<dbReference type="GO" id="GO:0006511">
    <property type="term" value="P:ubiquitin-dependent protein catabolic process"/>
    <property type="evidence" value="ECO:0007669"/>
    <property type="project" value="TreeGrafter"/>
</dbReference>
<evidence type="ECO:0000259" key="6">
    <source>
        <dbReference type="PROSITE" id="PS50089"/>
    </source>
</evidence>
<keyword evidence="8" id="KW-1185">Reference proteome</keyword>
<dbReference type="GO" id="GO:0061630">
    <property type="term" value="F:ubiquitin protein ligase activity"/>
    <property type="evidence" value="ECO:0007669"/>
    <property type="project" value="TreeGrafter"/>
</dbReference>
<evidence type="ECO:0000313" key="7">
    <source>
        <dbReference type="EMBL" id="KAK3672010.1"/>
    </source>
</evidence>
<comment type="caution">
    <text evidence="7">The sequence shown here is derived from an EMBL/GenBank/DDBJ whole genome shotgun (WGS) entry which is preliminary data.</text>
</comment>